<accession>A0ABT5DC41</accession>
<dbReference type="PIRSF" id="PIRSF001617">
    <property type="entry name" value="Alpha-AR"/>
    <property type="match status" value="1"/>
</dbReference>
<dbReference type="InterPro" id="IPR029058">
    <property type="entry name" value="AB_hydrolase_fold"/>
</dbReference>
<dbReference type="Gene3D" id="3.30.559.30">
    <property type="entry name" value="Nonribosomal peptide synthetase, condensation domain"/>
    <property type="match status" value="1"/>
</dbReference>
<name>A0ABT5DC41_9BACT</name>
<dbReference type="Pfam" id="PF00550">
    <property type="entry name" value="PP-binding"/>
    <property type="match status" value="1"/>
</dbReference>
<proteinExistence type="predicted"/>
<dbReference type="CDD" id="cd05930">
    <property type="entry name" value="A_NRPS"/>
    <property type="match status" value="1"/>
</dbReference>
<protein>
    <submittedName>
        <fullName evidence="6">LLM class flavin-dependent oxidoreductase</fullName>
    </submittedName>
</protein>
<dbReference type="InterPro" id="IPR020806">
    <property type="entry name" value="PKS_PP-bd"/>
</dbReference>
<dbReference type="InterPro" id="IPR036661">
    <property type="entry name" value="Luciferase-like_sf"/>
</dbReference>
<dbReference type="EMBL" id="JAQNDM010000002">
    <property type="protein sequence ID" value="MDC0710660.1"/>
    <property type="molecule type" value="Genomic_DNA"/>
</dbReference>
<dbReference type="Proteomes" id="UP001221838">
    <property type="component" value="Unassembled WGS sequence"/>
</dbReference>
<organism evidence="6 7">
    <name type="scientific">Stigmatella ashevillensis</name>
    <dbReference type="NCBI Taxonomy" id="2995309"/>
    <lineage>
        <taxon>Bacteria</taxon>
        <taxon>Pseudomonadati</taxon>
        <taxon>Myxococcota</taxon>
        <taxon>Myxococcia</taxon>
        <taxon>Myxococcales</taxon>
        <taxon>Cystobacterineae</taxon>
        <taxon>Archangiaceae</taxon>
        <taxon>Stigmatella</taxon>
    </lineage>
</organism>
<dbReference type="InterPro" id="IPR025110">
    <property type="entry name" value="AMP-bd_C"/>
</dbReference>
<dbReference type="Gene3D" id="3.40.50.1820">
    <property type="entry name" value="alpha/beta hydrolase"/>
    <property type="match status" value="1"/>
</dbReference>
<dbReference type="InterPro" id="IPR042099">
    <property type="entry name" value="ANL_N_sf"/>
</dbReference>
<keyword evidence="2" id="KW-0596">Phosphopantetheine</keyword>
<reference evidence="6 7" key="1">
    <citation type="submission" date="2022-11" db="EMBL/GenBank/DDBJ databases">
        <title>Minimal conservation of predation-associated metabolite biosynthetic gene clusters underscores biosynthetic potential of Myxococcota including descriptions for ten novel species: Archangium lansinium sp. nov., Myxococcus landrumus sp. nov., Nannocystis bai.</title>
        <authorList>
            <person name="Ahearne A."/>
            <person name="Stevens C."/>
            <person name="Dowd S."/>
        </authorList>
    </citation>
    <scope>NUCLEOTIDE SEQUENCE [LARGE SCALE GENOMIC DNA]</scope>
    <source>
        <strain evidence="6 7">NCWAL01</strain>
    </source>
</reference>
<dbReference type="PANTHER" id="PTHR45527">
    <property type="entry name" value="NONRIBOSOMAL PEPTIDE SYNTHETASE"/>
    <property type="match status" value="1"/>
</dbReference>
<dbReference type="SUPFAM" id="SSF52777">
    <property type="entry name" value="CoA-dependent acyltransferases"/>
    <property type="match status" value="2"/>
</dbReference>
<comment type="caution">
    <text evidence="6">The sequence shown here is derived from an EMBL/GenBank/DDBJ whole genome shotgun (WGS) entry which is preliminary data.</text>
</comment>
<dbReference type="SUPFAM" id="SSF51679">
    <property type="entry name" value="Bacterial luciferase-like"/>
    <property type="match status" value="1"/>
</dbReference>
<dbReference type="Pfam" id="PF00296">
    <property type="entry name" value="Bac_luciferase"/>
    <property type="match status" value="1"/>
</dbReference>
<evidence type="ECO:0000259" key="5">
    <source>
        <dbReference type="PROSITE" id="PS50075"/>
    </source>
</evidence>
<dbReference type="InterPro" id="IPR024011">
    <property type="entry name" value="Biosynth_lucif-like_mOase_dom"/>
</dbReference>
<dbReference type="NCBIfam" id="TIGR04020">
    <property type="entry name" value="seco_metab_LLM"/>
    <property type="match status" value="1"/>
</dbReference>
<evidence type="ECO:0000313" key="7">
    <source>
        <dbReference type="Proteomes" id="UP001221838"/>
    </source>
</evidence>
<evidence type="ECO:0000313" key="6">
    <source>
        <dbReference type="EMBL" id="MDC0710660.1"/>
    </source>
</evidence>
<feature type="region of interest" description="Disordered" evidence="4">
    <location>
        <begin position="1"/>
        <end position="49"/>
    </location>
</feature>
<sequence>MTNPRDPKDLARRRANLSPQQQELLARRLRGEAGTGRPTIRRREDPSRAPLSFSQERLWFLDQFEPGNPAFNENVLLRLRGTLNVEALEQSLEELVRRHEILRTRFVLEDERPVQRIALLAQLPLERVRLTEVPETSREEEVTRLARQEVCKPFELTQPVLLRALLIEVREDVHVLLLTNHHIISDGWSRTVLVKELMALYGAYALGQEPPLPELPIQYGDFAAWQREWLQGEVLAQQLAYWKQQLAAPRATLQLPTSRPRPPSETYRGAVHAFSFPLELAHQLTALARAGNATLYMVLLAAFDVLLYRLSGQTDIIVGSPTANRHFVETEGLIGFFVNSLVLRTDLSGEPSFQELLGRVREVTLEAYSHAELPFEKLVEELRPERDPSRAPLFQVMFTLQNVPTARLELPHLTLEPDRVDAGTARLDLTLEVIPTAEGGLRAELEYNTDLFDAPVAALLATRYLTLLEGVVENPGQRVSRLPLLSRSERQLLLQEWNGPRSPLETETTLVEQFEEQVRRTPDETALIGGQRQLTYREVNAQANRLARLLERRGVGPESRVGLCMTHGPELVVAMLAILKAGGAYVPLDPDYPLERLTFVLDDARVTLLVTEEPLRERLAVPGLEVLCPRSEGDALAGQSPLDAPARARWANTAYVLYTSGSTGRPKGVLVEHGNAAHFFHAMDSRVEATGGTWLALTSFAFDISVLELLWTLARGFRVVVPREDEVAEENPTPSALQREMQMSLFFFASAEEHLSGDKYRLLLESARFADQNHFTAVWTPERHFHSFGGLYPNPAITSAALAIATQRIQIRAGSVVLPLHNPIRIVEEWSVVDNLSHGRVGISFAAGWHADDFVLQKDHYADRRAIMLRDLDAVRRLWRGEALPFQNGAGNEIQVRPLPRPVQKELPFWLTASGDPKTFEAAGETGAGILTHLLGQSVEELAGKIARYREARSKAGHPGAGHVTLMLHTFVGDNLEEVKRHVRGPFCNYLRTSLDLIQNLARSMGVDVKAQGFTEDDMEALLGHAFERYFGTSSLMGTVDSCSQMVDRLRAIGVDELGCLIDFGVDADRVLASLPKLDELRRAVNAPRALQREPSLLSNLTRHGVTHFQCTPSLGRLLLQELEGLGKLRKLLVGGEAFPVPLARELSSRVPEVLNMYGPTETTVWSSTQHVRPGSQTVPIGRPIANTSFYILDEHLELVPIGATGELYIGGAGVARGYHGRPDLTASRFVPDPFSSTPGARLYRTGDLARWLPEGTVEFLGRNDHQIKLRGFRIELGEIENALGEHASVREAVVVVRGPPEDQRLVAYLVTRWGVELSQSELRAFLKERLPDFMLPSIFVTLESFPLTPNGKVDRKALPLPELARPALEGEYVAPRTALEHQLAELWAQALGIKQVGIHDDFFELGGHSLLATQLVAKIRSALRMEVPLRYFIEGRTVAALAERLEASSGQRARVQR</sequence>
<evidence type="ECO:0000256" key="2">
    <source>
        <dbReference type="ARBA" id="ARBA00022450"/>
    </source>
</evidence>
<keyword evidence="7" id="KW-1185">Reference proteome</keyword>
<dbReference type="Gene3D" id="3.30.559.10">
    <property type="entry name" value="Chloramphenicol acetyltransferase-like domain"/>
    <property type="match status" value="1"/>
</dbReference>
<dbReference type="InterPro" id="IPR036736">
    <property type="entry name" value="ACP-like_sf"/>
</dbReference>
<dbReference type="CDD" id="cd19531">
    <property type="entry name" value="LCL_NRPS-like"/>
    <property type="match status" value="1"/>
</dbReference>
<evidence type="ECO:0000256" key="3">
    <source>
        <dbReference type="ARBA" id="ARBA00022553"/>
    </source>
</evidence>
<dbReference type="Pfam" id="PF00668">
    <property type="entry name" value="Condensation"/>
    <property type="match status" value="1"/>
</dbReference>
<dbReference type="SMART" id="SM00823">
    <property type="entry name" value="PKS_PP"/>
    <property type="match status" value="1"/>
</dbReference>
<dbReference type="InterPro" id="IPR006162">
    <property type="entry name" value="Ppantetheine_attach_site"/>
</dbReference>
<dbReference type="Gene3D" id="3.30.300.30">
    <property type="match status" value="1"/>
</dbReference>
<dbReference type="Gene3D" id="3.40.50.980">
    <property type="match status" value="1"/>
</dbReference>
<evidence type="ECO:0000256" key="1">
    <source>
        <dbReference type="ARBA" id="ARBA00001957"/>
    </source>
</evidence>
<dbReference type="PROSITE" id="PS50075">
    <property type="entry name" value="CARRIER"/>
    <property type="match status" value="1"/>
</dbReference>
<keyword evidence="3" id="KW-0597">Phosphoprotein</keyword>
<feature type="compositionally biased region" description="Basic and acidic residues" evidence="4">
    <location>
        <begin position="1"/>
        <end position="12"/>
    </location>
</feature>
<dbReference type="InterPro" id="IPR011251">
    <property type="entry name" value="Luciferase-like_dom"/>
</dbReference>
<dbReference type="SUPFAM" id="SSF47336">
    <property type="entry name" value="ACP-like"/>
    <property type="match status" value="1"/>
</dbReference>
<dbReference type="InterPro" id="IPR023213">
    <property type="entry name" value="CAT-like_dom_sf"/>
</dbReference>
<dbReference type="InterPro" id="IPR000873">
    <property type="entry name" value="AMP-dep_synth/lig_dom"/>
</dbReference>
<evidence type="ECO:0000256" key="4">
    <source>
        <dbReference type="SAM" id="MobiDB-lite"/>
    </source>
</evidence>
<dbReference type="Gene3D" id="3.40.50.12780">
    <property type="entry name" value="N-terminal domain of ligase-like"/>
    <property type="match status" value="1"/>
</dbReference>
<dbReference type="InterPro" id="IPR020845">
    <property type="entry name" value="AMP-binding_CS"/>
</dbReference>
<dbReference type="RefSeq" id="WP_272140313.1">
    <property type="nucleotide sequence ID" value="NZ_JAQNDM010000002.1"/>
</dbReference>
<dbReference type="PROSITE" id="PS00455">
    <property type="entry name" value="AMP_BINDING"/>
    <property type="match status" value="1"/>
</dbReference>
<dbReference type="Gene3D" id="3.20.20.30">
    <property type="entry name" value="Luciferase-like domain"/>
    <property type="match status" value="1"/>
</dbReference>
<dbReference type="InterPro" id="IPR045851">
    <property type="entry name" value="AMP-bd_C_sf"/>
</dbReference>
<dbReference type="Gene3D" id="2.30.38.10">
    <property type="entry name" value="Luciferase, Domain 3"/>
    <property type="match status" value="1"/>
</dbReference>
<dbReference type="InterPro" id="IPR009081">
    <property type="entry name" value="PP-bd_ACP"/>
</dbReference>
<dbReference type="InterPro" id="IPR001242">
    <property type="entry name" value="Condensation_dom"/>
</dbReference>
<gene>
    <name evidence="6" type="ORF">POL68_19445</name>
</gene>
<dbReference type="PANTHER" id="PTHR45527:SF1">
    <property type="entry name" value="FATTY ACID SYNTHASE"/>
    <property type="match status" value="1"/>
</dbReference>
<dbReference type="Pfam" id="PF13193">
    <property type="entry name" value="AMP-binding_C"/>
    <property type="match status" value="1"/>
</dbReference>
<dbReference type="SUPFAM" id="SSF56801">
    <property type="entry name" value="Acetyl-CoA synthetase-like"/>
    <property type="match status" value="2"/>
</dbReference>
<dbReference type="PROSITE" id="PS00012">
    <property type="entry name" value="PHOSPHOPANTETHEINE"/>
    <property type="match status" value="1"/>
</dbReference>
<dbReference type="Pfam" id="PF00501">
    <property type="entry name" value="AMP-binding"/>
    <property type="match status" value="2"/>
</dbReference>
<comment type="cofactor">
    <cofactor evidence="1">
        <name>pantetheine 4'-phosphate</name>
        <dbReference type="ChEBI" id="CHEBI:47942"/>
    </cofactor>
</comment>
<feature type="domain" description="Carrier" evidence="5">
    <location>
        <begin position="1375"/>
        <end position="1450"/>
    </location>
</feature>